<organism evidence="8 9">
    <name type="scientific">Cryptococcus neoformans Tu259-1</name>
    <dbReference type="NCBI Taxonomy" id="1230072"/>
    <lineage>
        <taxon>Eukaryota</taxon>
        <taxon>Fungi</taxon>
        <taxon>Dikarya</taxon>
        <taxon>Basidiomycota</taxon>
        <taxon>Agaricomycotina</taxon>
        <taxon>Tremellomycetes</taxon>
        <taxon>Tremellales</taxon>
        <taxon>Cryptococcaceae</taxon>
        <taxon>Cryptococcus</taxon>
        <taxon>Cryptococcus neoformans species complex</taxon>
    </lineage>
</organism>
<evidence type="ECO:0000256" key="1">
    <source>
        <dbReference type="ARBA" id="ARBA00004604"/>
    </source>
</evidence>
<accession>A0A854QLV5</accession>
<evidence type="ECO:0000313" key="8">
    <source>
        <dbReference type="EMBL" id="OXG30306.1"/>
    </source>
</evidence>
<feature type="region of interest" description="Disordered" evidence="5">
    <location>
        <begin position="36"/>
        <end position="175"/>
    </location>
</feature>
<dbReference type="GO" id="GO:0005730">
    <property type="term" value="C:nucleolus"/>
    <property type="evidence" value="ECO:0007669"/>
    <property type="project" value="UniProtKB-SubCell"/>
</dbReference>
<feature type="compositionally biased region" description="Basic residues" evidence="5">
    <location>
        <begin position="679"/>
        <end position="688"/>
    </location>
</feature>
<evidence type="ECO:0000256" key="3">
    <source>
        <dbReference type="ARBA" id="ARBA00023054"/>
    </source>
</evidence>
<feature type="domain" description="NUC153" evidence="6">
    <location>
        <begin position="709"/>
        <end position="737"/>
    </location>
</feature>
<dbReference type="InterPro" id="IPR039754">
    <property type="entry name" value="Esf1"/>
</dbReference>
<name>A0A854QLV5_CRYNE</name>
<dbReference type="GO" id="GO:0003723">
    <property type="term" value="F:RNA binding"/>
    <property type="evidence" value="ECO:0007669"/>
    <property type="project" value="TreeGrafter"/>
</dbReference>
<feature type="compositionally biased region" description="Basic and acidic residues" evidence="5">
    <location>
        <begin position="538"/>
        <end position="548"/>
    </location>
</feature>
<sequence>MSDPRFASVKTDPRFRRPKQKNLKVEIDERFRDVLESEEFGGKSKGGAKVDKRGRPVTSSHKADQLKRFYRLKSPEAAEGEEEGFVDYARGEGALYSSGSEDESEEDESEVEEEELEVGGKKRVRLPTMSESESESDNDHLDIDLSENEEISAFPPETDEMPSDNESETEPVDPTKRIAVVNLDWDNMQAADLYAVFNSFLTRPATKGEMKAPSALGKLLRVKIYTSEFGKERMAKEEQEGPGGGIFIGSKKKRDNKKERISIARKEKSEDEEEDEDEEEGDEEEESEVNDEDFDEDDEGDTEEEEEDEESYDKPAPKSNDRLHKEIDGLEIISDVESEAGSEDIDMDQLRQYQLERLRYYYAIATFSSVAAAEYIMNECNGTEFEQTANILDLSYVPEDMAFDEDSVKDEADKEPKAYKGNDFVTDALRHSKVKLTWDQDDPNRIKMTRRTLTREEIEEQDFQNLVAASGSEAEESDFDDEEGGGGKSKKDKKKKMKERKEKLRNLLLAGGDDEDGVTDVWGKAGTAWANELEDIKSAALKDKDNSASKKAKKGEDLEITFRPGLSVAKGNDDEENMTSLERYQLRMKEKKQRKKEKMELKAAARERGDEENTDGQDEFFGSDSSEEEEEQQPKPKSKPRSLEPTLADEDDLAAVVGTNEPDSNFSMKDIIKAEKEAGKKRRRRKSKKGEQERDVELGPNDWKIDVKDDRFKALHEEPEFAIDPSNPHFVKTKAMQDLLAERTRRRNNQKQTEPEGRKSATGVKNVEQKEQDLDSLVASVKRKMDQNQHKAKRKRTRK</sequence>
<evidence type="ECO:0000259" key="7">
    <source>
        <dbReference type="Pfam" id="PF25121"/>
    </source>
</evidence>
<dbReference type="Pfam" id="PF08159">
    <property type="entry name" value="NUC153"/>
    <property type="match status" value="1"/>
</dbReference>
<protein>
    <recommendedName>
        <fullName evidence="10">NUC153 domain-containing protein</fullName>
    </recommendedName>
</protein>
<keyword evidence="4" id="KW-0539">Nucleus</keyword>
<dbReference type="Pfam" id="PF25121">
    <property type="entry name" value="RRM_ESF1"/>
    <property type="match status" value="2"/>
</dbReference>
<feature type="domain" description="ESF1 RRM" evidence="7">
    <location>
        <begin position="175"/>
        <end position="275"/>
    </location>
</feature>
<proteinExistence type="inferred from homology"/>
<dbReference type="EMBL" id="AMKT01000005">
    <property type="protein sequence ID" value="OXG30306.1"/>
    <property type="molecule type" value="Genomic_DNA"/>
</dbReference>
<evidence type="ECO:0008006" key="10">
    <source>
        <dbReference type="Google" id="ProtNLM"/>
    </source>
</evidence>
<dbReference type="PANTHER" id="PTHR12202:SF0">
    <property type="entry name" value="ESF1 HOMOLOG"/>
    <property type="match status" value="1"/>
</dbReference>
<evidence type="ECO:0000256" key="4">
    <source>
        <dbReference type="ARBA" id="ARBA00023242"/>
    </source>
</evidence>
<feature type="compositionally biased region" description="Basic residues" evidence="5">
    <location>
        <begin position="790"/>
        <end position="799"/>
    </location>
</feature>
<evidence type="ECO:0000313" key="9">
    <source>
        <dbReference type="Proteomes" id="UP000199727"/>
    </source>
</evidence>
<dbReference type="InterPro" id="IPR012580">
    <property type="entry name" value="NUC153"/>
</dbReference>
<feature type="region of interest" description="Disordered" evidence="5">
    <location>
        <begin position="469"/>
        <end position="500"/>
    </location>
</feature>
<feature type="region of interest" description="Disordered" evidence="5">
    <location>
        <begin position="1"/>
        <end position="21"/>
    </location>
</feature>
<dbReference type="AlphaFoldDB" id="A0A854QLV5"/>
<feature type="domain" description="ESF1 RRM" evidence="7">
    <location>
        <begin position="335"/>
        <end position="407"/>
    </location>
</feature>
<dbReference type="OrthoDB" id="431825at2759"/>
<keyword evidence="3" id="KW-0175">Coiled coil</keyword>
<evidence type="ECO:0000256" key="5">
    <source>
        <dbReference type="SAM" id="MobiDB-lite"/>
    </source>
</evidence>
<reference evidence="8 9" key="1">
    <citation type="submission" date="2017-06" db="EMBL/GenBank/DDBJ databases">
        <title>Global population genomics of the pathogenic fungus Cryptococcus neoformans var. grubii.</title>
        <authorList>
            <person name="Cuomo C."/>
            <person name="Litvintseva A."/>
            <person name="Chen Y."/>
            <person name="Young S."/>
            <person name="Zeng Q."/>
            <person name="Chapman S."/>
            <person name="Gujja S."/>
            <person name="Saif S."/>
            <person name="Birren B."/>
        </authorList>
    </citation>
    <scope>NUCLEOTIDE SEQUENCE [LARGE SCALE GENOMIC DNA]</scope>
    <source>
        <strain evidence="8 9">Tu259-1</strain>
    </source>
</reference>
<evidence type="ECO:0000256" key="2">
    <source>
        <dbReference type="ARBA" id="ARBA00009087"/>
    </source>
</evidence>
<feature type="compositionally biased region" description="Basic and acidic residues" evidence="5">
    <location>
        <begin position="597"/>
        <end position="611"/>
    </location>
</feature>
<feature type="compositionally biased region" description="Basic and acidic residues" evidence="5">
    <location>
        <begin position="229"/>
        <end position="239"/>
    </location>
</feature>
<dbReference type="Proteomes" id="UP000199727">
    <property type="component" value="Unassembled WGS sequence"/>
</dbReference>
<feature type="compositionally biased region" description="Basic and acidic residues" evidence="5">
    <location>
        <begin position="256"/>
        <end position="269"/>
    </location>
</feature>
<feature type="compositionally biased region" description="Basic and acidic residues" evidence="5">
    <location>
        <begin position="312"/>
        <end position="324"/>
    </location>
</feature>
<comment type="subcellular location">
    <subcellularLocation>
        <location evidence="1">Nucleus</location>
        <location evidence="1">Nucleolus</location>
    </subcellularLocation>
</comment>
<feature type="compositionally biased region" description="Basic residues" evidence="5">
    <location>
        <begin position="488"/>
        <end position="498"/>
    </location>
</feature>
<comment type="caution">
    <text evidence="8">The sequence shown here is derived from an EMBL/GenBank/DDBJ whole genome shotgun (WGS) entry which is preliminary data.</text>
</comment>
<evidence type="ECO:0000259" key="6">
    <source>
        <dbReference type="Pfam" id="PF08159"/>
    </source>
</evidence>
<feature type="region of interest" description="Disordered" evidence="5">
    <location>
        <begin position="538"/>
        <end position="701"/>
    </location>
</feature>
<feature type="compositionally biased region" description="Acidic residues" evidence="5">
    <location>
        <begin position="157"/>
        <end position="171"/>
    </location>
</feature>
<gene>
    <name evidence="8" type="ORF">C361_00139</name>
</gene>
<feature type="compositionally biased region" description="Basic and acidic residues" evidence="5">
    <location>
        <begin position="689"/>
        <end position="701"/>
    </location>
</feature>
<feature type="region of interest" description="Disordered" evidence="5">
    <location>
        <begin position="228"/>
        <end position="324"/>
    </location>
</feature>
<dbReference type="InterPro" id="IPR056750">
    <property type="entry name" value="RRM_ESF1"/>
</dbReference>
<feature type="compositionally biased region" description="Acidic residues" evidence="5">
    <location>
        <begin position="473"/>
        <end position="484"/>
    </location>
</feature>
<feature type="region of interest" description="Disordered" evidence="5">
    <location>
        <begin position="741"/>
        <end position="799"/>
    </location>
</feature>
<feature type="compositionally biased region" description="Acidic residues" evidence="5">
    <location>
        <begin position="270"/>
        <end position="311"/>
    </location>
</feature>
<dbReference type="PANTHER" id="PTHR12202">
    <property type="entry name" value="ESF1 HOMOLOG"/>
    <property type="match status" value="1"/>
</dbReference>
<dbReference type="GO" id="GO:0006364">
    <property type="term" value="P:rRNA processing"/>
    <property type="evidence" value="ECO:0007669"/>
    <property type="project" value="InterPro"/>
</dbReference>
<feature type="compositionally biased region" description="Acidic residues" evidence="5">
    <location>
        <begin position="100"/>
        <end position="117"/>
    </location>
</feature>
<comment type="similarity">
    <text evidence="2">Belongs to the ESF1 family.</text>
</comment>